<proteinExistence type="predicted"/>
<dbReference type="WBParaSite" id="RSKR_0000491200.1">
    <property type="protein sequence ID" value="RSKR_0000491200.1"/>
    <property type="gene ID" value="RSKR_0000491200"/>
</dbReference>
<reference evidence="2" key="1">
    <citation type="submission" date="2016-11" db="UniProtKB">
        <authorList>
            <consortium name="WormBaseParasite"/>
        </authorList>
    </citation>
    <scope>IDENTIFICATION</scope>
    <source>
        <strain evidence="2">KR3021</strain>
    </source>
</reference>
<name>A0AC35TX97_9BILA</name>
<sequence length="583" mass="64666">MILTRGQLTKAAIKKTCSERIMIIDGAMGTMIQKHFLEEEDFRNESLSDVTKPLKGNNDILSLTRPDIILGIHREYLEAGCDFIETNTFSGTTIAQEDYGCQHMVHQINYESARLAKQACDEYTESTGIRRYVAGALGPTNKTLSISPSVEKPEFRNITFQELVTAYYAQAKSLYDGGADVLLIETIFDTANAKTAIFAVRTLFEDPNYPEIPVFISGTIVDMSGRTLSGQTGEAFLLSTQHGKPLAVGLNCALGANEMRPFIEAISREAEFLIICYPNAGLPNALGGYDETPESFAHDVSALVRSGFINIVGGCCGTTPDHINALKNACANIKPRVPPVDVHPKSLCLSGLEPYYVDDNSIFVNIGERCNVSGSRAFANLIKKDNYEKALTVACLQIRNDQPLDSAGKADDYIGMFACSVGHGVDAICDKYEKINLDDYKSIMIKAVADRFSEAAAEYLHREVRINYWGYSKEETLEAEDMLAIKYQGIRPAPGYPVQPDHQEKVMMWKVMDIEKRTNIQLTESLAMEPASSVSGLYFANPHSEYFSLGKIDKDQVEDYASRRNQTVEHIEKWLGPNIGYDF</sequence>
<evidence type="ECO:0000313" key="2">
    <source>
        <dbReference type="WBParaSite" id="RSKR_0000491200.1"/>
    </source>
</evidence>
<organism evidence="1 2">
    <name type="scientific">Rhabditophanes sp. KR3021</name>
    <dbReference type="NCBI Taxonomy" id="114890"/>
    <lineage>
        <taxon>Eukaryota</taxon>
        <taxon>Metazoa</taxon>
        <taxon>Ecdysozoa</taxon>
        <taxon>Nematoda</taxon>
        <taxon>Chromadorea</taxon>
        <taxon>Rhabditida</taxon>
        <taxon>Tylenchina</taxon>
        <taxon>Panagrolaimomorpha</taxon>
        <taxon>Strongyloidoidea</taxon>
        <taxon>Alloionematidae</taxon>
        <taxon>Rhabditophanes</taxon>
    </lineage>
</organism>
<protein>
    <submittedName>
        <fullName evidence="2">Methionine synthase</fullName>
    </submittedName>
</protein>
<accession>A0AC35TX97</accession>
<dbReference type="Proteomes" id="UP000095286">
    <property type="component" value="Unplaced"/>
</dbReference>
<evidence type="ECO:0000313" key="1">
    <source>
        <dbReference type="Proteomes" id="UP000095286"/>
    </source>
</evidence>